<proteinExistence type="predicted"/>
<protein>
    <submittedName>
        <fullName evidence="1">Uncharacterized protein</fullName>
    </submittedName>
</protein>
<evidence type="ECO:0000313" key="2">
    <source>
        <dbReference type="Proteomes" id="UP000265520"/>
    </source>
</evidence>
<dbReference type="AlphaFoldDB" id="A0A392R535"/>
<dbReference type="EMBL" id="LXQA010185461">
    <property type="protein sequence ID" value="MCI31214.1"/>
    <property type="molecule type" value="Genomic_DNA"/>
</dbReference>
<dbReference type="Proteomes" id="UP000265520">
    <property type="component" value="Unassembled WGS sequence"/>
</dbReference>
<sequence>MVKVSSLEVVLVEGESNEVYDEAYRHYRLEAERLFDIGMNFGVSTNADRISMVEIQLDLEQKEVDAIDDWEDEEVDQ</sequence>
<organism evidence="1 2">
    <name type="scientific">Trifolium medium</name>
    <dbReference type="NCBI Taxonomy" id="97028"/>
    <lineage>
        <taxon>Eukaryota</taxon>
        <taxon>Viridiplantae</taxon>
        <taxon>Streptophyta</taxon>
        <taxon>Embryophyta</taxon>
        <taxon>Tracheophyta</taxon>
        <taxon>Spermatophyta</taxon>
        <taxon>Magnoliopsida</taxon>
        <taxon>eudicotyledons</taxon>
        <taxon>Gunneridae</taxon>
        <taxon>Pentapetalae</taxon>
        <taxon>rosids</taxon>
        <taxon>fabids</taxon>
        <taxon>Fabales</taxon>
        <taxon>Fabaceae</taxon>
        <taxon>Papilionoideae</taxon>
        <taxon>50 kb inversion clade</taxon>
        <taxon>NPAAA clade</taxon>
        <taxon>Hologalegina</taxon>
        <taxon>IRL clade</taxon>
        <taxon>Trifolieae</taxon>
        <taxon>Trifolium</taxon>
    </lineage>
</organism>
<keyword evidence="2" id="KW-1185">Reference proteome</keyword>
<comment type="caution">
    <text evidence="1">The sequence shown here is derived from an EMBL/GenBank/DDBJ whole genome shotgun (WGS) entry which is preliminary data.</text>
</comment>
<accession>A0A392R535</accession>
<name>A0A392R535_9FABA</name>
<reference evidence="1 2" key="1">
    <citation type="journal article" date="2018" name="Front. Plant Sci.">
        <title>Red Clover (Trifolium pratense) and Zigzag Clover (T. medium) - A Picture of Genomic Similarities and Differences.</title>
        <authorList>
            <person name="Dluhosova J."/>
            <person name="Istvanek J."/>
            <person name="Nedelnik J."/>
            <person name="Repkova J."/>
        </authorList>
    </citation>
    <scope>NUCLEOTIDE SEQUENCE [LARGE SCALE GENOMIC DNA]</scope>
    <source>
        <strain evidence="2">cv. 10/8</strain>
        <tissue evidence="1">Leaf</tissue>
    </source>
</reference>
<evidence type="ECO:0000313" key="1">
    <source>
        <dbReference type="EMBL" id="MCI31214.1"/>
    </source>
</evidence>